<dbReference type="AlphaFoldDB" id="A0A2V2UR22"/>
<feature type="signal peptide" evidence="6">
    <location>
        <begin position="1"/>
        <end position="25"/>
    </location>
</feature>
<evidence type="ECO:0000256" key="6">
    <source>
        <dbReference type="SAM" id="SignalP"/>
    </source>
</evidence>
<keyword evidence="5" id="KW-0472">Membrane</keyword>
<feature type="compositionally biased region" description="Polar residues" evidence="4">
    <location>
        <begin position="523"/>
        <end position="532"/>
    </location>
</feature>
<feature type="region of interest" description="Disordered" evidence="4">
    <location>
        <begin position="488"/>
        <end position="532"/>
    </location>
</feature>
<accession>A0A2V2UR22</accession>
<dbReference type="VEuPathDB" id="TriTrypDB:TcG_07425"/>
<dbReference type="InterPro" id="IPR017907">
    <property type="entry name" value="Znf_RING_CS"/>
</dbReference>
<feature type="transmembrane region" description="Helical" evidence="5">
    <location>
        <begin position="282"/>
        <end position="308"/>
    </location>
</feature>
<evidence type="ECO:0000256" key="4">
    <source>
        <dbReference type="SAM" id="MobiDB-lite"/>
    </source>
</evidence>
<dbReference type="VEuPathDB" id="TriTrypDB:Tc_MARK_3577"/>
<name>A0A2V2UR22_TRYCR</name>
<protein>
    <submittedName>
        <fullName evidence="7">Enriched in surface-labeled proteome protein 15</fullName>
    </submittedName>
</protein>
<dbReference type="VEuPathDB" id="TriTrypDB:TcCLB.503419.60"/>
<dbReference type="Proteomes" id="UP000246121">
    <property type="component" value="Unassembled WGS sequence"/>
</dbReference>
<evidence type="ECO:0000256" key="5">
    <source>
        <dbReference type="SAM" id="Phobius"/>
    </source>
</evidence>
<dbReference type="VEuPathDB" id="TriTrypDB:C4B63_113g37"/>
<dbReference type="VEuPathDB" id="TriTrypDB:TCSYLVIO_004834"/>
<evidence type="ECO:0000256" key="3">
    <source>
        <dbReference type="ARBA" id="ARBA00022833"/>
    </source>
</evidence>
<keyword evidence="5" id="KW-1133">Transmembrane helix</keyword>
<keyword evidence="3" id="KW-0862">Zinc</keyword>
<evidence type="ECO:0000313" key="7">
    <source>
        <dbReference type="EMBL" id="PWU86685.1"/>
    </source>
</evidence>
<evidence type="ECO:0000313" key="8">
    <source>
        <dbReference type="Proteomes" id="UP000246121"/>
    </source>
</evidence>
<organism evidence="7 8">
    <name type="scientific">Trypanosoma cruzi</name>
    <dbReference type="NCBI Taxonomy" id="5693"/>
    <lineage>
        <taxon>Eukaryota</taxon>
        <taxon>Discoba</taxon>
        <taxon>Euglenozoa</taxon>
        <taxon>Kinetoplastea</taxon>
        <taxon>Metakinetoplastina</taxon>
        <taxon>Trypanosomatida</taxon>
        <taxon>Trypanosomatidae</taxon>
        <taxon>Trypanosoma</taxon>
        <taxon>Schizotrypanum</taxon>
    </lineage>
</organism>
<gene>
    <name evidence="7" type="ORF">C4B63_113g37</name>
</gene>
<dbReference type="VEuPathDB" id="TriTrypDB:C3747_19g256"/>
<evidence type="ECO:0000256" key="2">
    <source>
        <dbReference type="ARBA" id="ARBA00022771"/>
    </source>
</evidence>
<feature type="chain" id="PRO_5015954800" evidence="6">
    <location>
        <begin position="26"/>
        <end position="602"/>
    </location>
</feature>
<keyword evidence="2" id="KW-0863">Zinc-finger</keyword>
<dbReference type="VEuPathDB" id="TriTrypDB:BCY84_10999"/>
<sequence length="602" mass="66310">MNYAFMEIILLLTIVAFHCRTEVLAVGVATVRPLEKSTPLWDDKSESDVLTKEPFNSKVGLKKSSQLSVLFLREDNRILQGNVRCGGGYCPNEAPICCGEAPHFYCVPGGNKCCYAPKGKVAACEQSDECCVFGNNATCCKQGTTCQRDGNGSACAIEACTKYQTSDDCLYKTEECAWCCEERRCVSKSRVCSSGKKPIRSSETCPSPCQYADTCALCLSYNSSINGSDACFWCCATQSCNPKSRVMECNNDQEIQGLGMCSVCQANGPGINPEFVGMMSQFFAMISGIVLIVGIISCIGVTRAYFYFRGGMLTNNGMRLSDVDAQMAVRRHGFGSRETVSMQESVKRSLNRFFCKVFSIFKSKLRLENSFEAAQTSSCLGSVLSCSMCHRIQHVRILASVANTMKGIKMVEGKTGSNSNNDVNAADDDIVIMLPCCHAFCRPCVGLIPSKNPLTARLGECPLEAQPHDADTIRANYIRLHLSPEEGTSFSRGIDPSTTDTQYASREEQHGMPSFSGRREENGSNIIPTSSTSTRWQPQRRIRIWRDGLLHSLRRLVVCRESISSLEGTLLEDAVLKKINHKCPKCKQRVKDVLLPENILKL</sequence>
<feature type="compositionally biased region" description="Polar residues" evidence="4">
    <location>
        <begin position="488"/>
        <end position="504"/>
    </location>
</feature>
<dbReference type="VEuPathDB" id="TriTrypDB:TCDM_06780"/>
<keyword evidence="6" id="KW-0732">Signal</keyword>
<keyword evidence="5" id="KW-0812">Transmembrane</keyword>
<dbReference type="VEuPathDB" id="TriTrypDB:TcCL_ESM02747"/>
<dbReference type="PROSITE" id="PS00518">
    <property type="entry name" value="ZF_RING_1"/>
    <property type="match status" value="1"/>
</dbReference>
<reference evidence="7 8" key="1">
    <citation type="journal article" date="2018" name="Microb. Genom.">
        <title>Expanding an expanded genome: long-read sequencing of Trypanosoma cruzi.</title>
        <authorList>
            <person name="Berna L."/>
            <person name="Rodriguez M."/>
            <person name="Chiribao M.L."/>
            <person name="Parodi-Talice A."/>
            <person name="Pita S."/>
            <person name="Rijo G."/>
            <person name="Alvarez-Valin F."/>
            <person name="Robello C."/>
        </authorList>
    </citation>
    <scope>NUCLEOTIDE SEQUENCE [LARGE SCALE GENOMIC DNA]</scope>
    <source>
        <strain evidence="7 8">Dm28c</strain>
    </source>
</reference>
<comment type="caution">
    <text evidence="7">The sequence shown here is derived from an EMBL/GenBank/DDBJ whole genome shotgun (WGS) entry which is preliminary data.</text>
</comment>
<dbReference type="VEuPathDB" id="TriTrypDB:TcBrA4_0015120"/>
<keyword evidence="1" id="KW-0479">Metal-binding</keyword>
<dbReference type="EMBL" id="PRFA01000113">
    <property type="protein sequence ID" value="PWU86685.1"/>
    <property type="molecule type" value="Genomic_DNA"/>
</dbReference>
<proteinExistence type="predicted"/>
<evidence type="ECO:0000256" key="1">
    <source>
        <dbReference type="ARBA" id="ARBA00022723"/>
    </source>
</evidence>
<dbReference type="VEuPathDB" id="TriTrypDB:TcCLB.509105.100"/>
<dbReference type="GO" id="GO:0008270">
    <property type="term" value="F:zinc ion binding"/>
    <property type="evidence" value="ECO:0007669"/>
    <property type="project" value="UniProtKB-KW"/>
</dbReference>